<dbReference type="PROSITE" id="PS51362">
    <property type="entry name" value="TGF_BETA_2"/>
    <property type="match status" value="1"/>
</dbReference>
<comment type="subcellular location">
    <subcellularLocation>
        <location evidence="1">Secreted</location>
    </subcellularLocation>
</comment>
<keyword evidence="6" id="KW-0221">Differentiation</keyword>
<organism evidence="13">
    <name type="scientific">Medioppia subpectinata</name>
    <dbReference type="NCBI Taxonomy" id="1979941"/>
    <lineage>
        <taxon>Eukaryota</taxon>
        <taxon>Metazoa</taxon>
        <taxon>Ecdysozoa</taxon>
        <taxon>Arthropoda</taxon>
        <taxon>Chelicerata</taxon>
        <taxon>Arachnida</taxon>
        <taxon>Acari</taxon>
        <taxon>Acariformes</taxon>
        <taxon>Sarcoptiformes</taxon>
        <taxon>Oribatida</taxon>
        <taxon>Brachypylina</taxon>
        <taxon>Oppioidea</taxon>
        <taxon>Oppiidae</taxon>
        <taxon>Medioppia</taxon>
    </lineage>
</organism>
<keyword evidence="9" id="KW-0325">Glycoprotein</keyword>
<evidence type="ECO:0000256" key="7">
    <source>
        <dbReference type="ARBA" id="ARBA00023030"/>
    </source>
</evidence>
<dbReference type="GO" id="GO:0005615">
    <property type="term" value="C:extracellular space"/>
    <property type="evidence" value="ECO:0007669"/>
    <property type="project" value="TreeGrafter"/>
</dbReference>
<dbReference type="OrthoDB" id="5987191at2759"/>
<keyword evidence="3" id="KW-0217">Developmental protein</keyword>
<dbReference type="PRINTS" id="PR00669">
    <property type="entry name" value="INHIBINA"/>
</dbReference>
<dbReference type="SMART" id="SM00204">
    <property type="entry name" value="TGFB"/>
    <property type="match status" value="1"/>
</dbReference>
<evidence type="ECO:0000256" key="5">
    <source>
        <dbReference type="ARBA" id="ARBA00022729"/>
    </source>
</evidence>
<dbReference type="InterPro" id="IPR017948">
    <property type="entry name" value="TGFb_CS"/>
</dbReference>
<dbReference type="CDD" id="cd13760">
    <property type="entry name" value="TGF_beta_BMP2_like"/>
    <property type="match status" value="1"/>
</dbReference>
<dbReference type="InterPro" id="IPR001111">
    <property type="entry name" value="TGF-b_propeptide"/>
</dbReference>
<feature type="region of interest" description="Disordered" evidence="11">
    <location>
        <begin position="80"/>
        <end position="203"/>
    </location>
</feature>
<keyword evidence="4" id="KW-0964">Secreted</keyword>
<comment type="similarity">
    <text evidence="2 10">Belongs to the TGF-beta family.</text>
</comment>
<evidence type="ECO:0000256" key="1">
    <source>
        <dbReference type="ARBA" id="ARBA00004613"/>
    </source>
</evidence>
<dbReference type="Proteomes" id="UP000759131">
    <property type="component" value="Unassembled WGS sequence"/>
</dbReference>
<protein>
    <recommendedName>
        <fullName evidence="12">TGF-beta family profile domain-containing protein</fullName>
    </recommendedName>
</protein>
<accession>A0A7R9L0Z9</accession>
<dbReference type="EMBL" id="OC864817">
    <property type="protein sequence ID" value="CAD7631959.1"/>
    <property type="molecule type" value="Genomic_DNA"/>
</dbReference>
<dbReference type="GO" id="GO:0030154">
    <property type="term" value="P:cell differentiation"/>
    <property type="evidence" value="ECO:0007669"/>
    <property type="project" value="UniProtKB-KW"/>
</dbReference>
<feature type="compositionally biased region" description="Low complexity" evidence="11">
    <location>
        <begin position="117"/>
        <end position="132"/>
    </location>
</feature>
<evidence type="ECO:0000256" key="3">
    <source>
        <dbReference type="ARBA" id="ARBA00022473"/>
    </source>
</evidence>
<gene>
    <name evidence="13" type="ORF">OSB1V03_LOCUS12366</name>
</gene>
<dbReference type="AlphaFoldDB" id="A0A7R9L0Z9"/>
<dbReference type="Pfam" id="PF00688">
    <property type="entry name" value="TGFb_propeptide"/>
    <property type="match status" value="1"/>
</dbReference>
<feature type="domain" description="TGF-beta family profile" evidence="12">
    <location>
        <begin position="238"/>
        <end position="363"/>
    </location>
</feature>
<dbReference type="PANTHER" id="PTHR11848">
    <property type="entry name" value="TGF-BETA FAMILY"/>
    <property type="match status" value="1"/>
</dbReference>
<keyword evidence="14" id="KW-1185">Reference proteome</keyword>
<dbReference type="Pfam" id="PF00019">
    <property type="entry name" value="TGF_beta"/>
    <property type="match status" value="1"/>
</dbReference>
<evidence type="ECO:0000256" key="2">
    <source>
        <dbReference type="ARBA" id="ARBA00006656"/>
    </source>
</evidence>
<dbReference type="Gene3D" id="2.10.90.10">
    <property type="entry name" value="Cystine-knot cytokines"/>
    <property type="match status" value="1"/>
</dbReference>
<dbReference type="InterPro" id="IPR029034">
    <property type="entry name" value="Cystine-knot_cytokine"/>
</dbReference>
<name>A0A7R9L0Z9_9ACAR</name>
<keyword evidence="7 10" id="KW-0339">Growth factor</keyword>
<reference evidence="13" key="1">
    <citation type="submission" date="2020-11" db="EMBL/GenBank/DDBJ databases">
        <authorList>
            <person name="Tran Van P."/>
        </authorList>
    </citation>
    <scope>NUCLEOTIDE SEQUENCE</scope>
</reference>
<evidence type="ECO:0000256" key="11">
    <source>
        <dbReference type="SAM" id="MobiDB-lite"/>
    </source>
</evidence>
<evidence type="ECO:0000256" key="4">
    <source>
        <dbReference type="ARBA" id="ARBA00022525"/>
    </source>
</evidence>
<feature type="region of interest" description="Disordered" evidence="11">
    <location>
        <begin position="237"/>
        <end position="259"/>
    </location>
</feature>
<dbReference type="PROSITE" id="PS00250">
    <property type="entry name" value="TGF_BETA_1"/>
    <property type="match status" value="1"/>
</dbReference>
<dbReference type="GO" id="GO:0008083">
    <property type="term" value="F:growth factor activity"/>
    <property type="evidence" value="ECO:0007669"/>
    <property type="project" value="UniProtKB-KW"/>
</dbReference>
<dbReference type="GO" id="GO:0005125">
    <property type="term" value="F:cytokine activity"/>
    <property type="evidence" value="ECO:0007669"/>
    <property type="project" value="TreeGrafter"/>
</dbReference>
<dbReference type="EMBL" id="CAJPIZ010010242">
    <property type="protein sequence ID" value="CAG2112389.1"/>
    <property type="molecule type" value="Genomic_DNA"/>
</dbReference>
<sequence length="363" mass="39900">MDWEADGGLTLTLIDTHVVDVRHTEWTSFDVMPAVQRWASNPATNLGLYVRITDFNGTHSLPDGHRAHVLLKPTFGVTPTATNPNANNSPIINPQHYSSQSKSQSQHSSGAETPVQSSSPPNDKSSPNSVVSAINGIPSTAPVLPNDGRAGAAAEASDVPELHVGVGTEGDSDSEHECKHKTIHTKSEQQFDDNKENNENEKEEEVVVTDDDYWAHIQPLLLTYTSDRHAEADAAKLRRKRQTHGNGRTRGRHRGKGRKDNCRRHSLYVDFGDVGWNDWIVAPPGYQAYYCSGECPFPLSDHLNSTNHAIVQTLVNSVNPSAVPKACCIPTELSPISMLYVDEYDKVVLKNYQDMVVEGCGCR</sequence>
<evidence type="ECO:0000256" key="8">
    <source>
        <dbReference type="ARBA" id="ARBA00023157"/>
    </source>
</evidence>
<dbReference type="PANTHER" id="PTHR11848:SF263">
    <property type="entry name" value="PROTEIN DECAPENTAPLEGIC"/>
    <property type="match status" value="1"/>
</dbReference>
<feature type="compositionally biased region" description="Low complexity" evidence="11">
    <location>
        <begin position="80"/>
        <end position="109"/>
    </location>
</feature>
<dbReference type="GO" id="GO:0051094">
    <property type="term" value="P:positive regulation of developmental process"/>
    <property type="evidence" value="ECO:0007669"/>
    <property type="project" value="UniProtKB-ARBA"/>
</dbReference>
<evidence type="ECO:0000313" key="14">
    <source>
        <dbReference type="Proteomes" id="UP000759131"/>
    </source>
</evidence>
<feature type="compositionally biased region" description="Basic and acidic residues" evidence="11">
    <location>
        <begin position="173"/>
        <end position="200"/>
    </location>
</feature>
<dbReference type="FunFam" id="2.10.90.10:FF:000103">
    <property type="entry name" value="Bone morphogenetic protein 16"/>
    <property type="match status" value="1"/>
</dbReference>
<dbReference type="InterPro" id="IPR015615">
    <property type="entry name" value="TGF-beta-rel"/>
</dbReference>
<evidence type="ECO:0000256" key="9">
    <source>
        <dbReference type="ARBA" id="ARBA00023180"/>
    </source>
</evidence>
<evidence type="ECO:0000259" key="12">
    <source>
        <dbReference type="PROSITE" id="PS51362"/>
    </source>
</evidence>
<keyword evidence="8" id="KW-1015">Disulfide bond</keyword>
<evidence type="ECO:0000256" key="10">
    <source>
        <dbReference type="RuleBase" id="RU000354"/>
    </source>
</evidence>
<evidence type="ECO:0000313" key="13">
    <source>
        <dbReference type="EMBL" id="CAD7631959.1"/>
    </source>
</evidence>
<evidence type="ECO:0000256" key="6">
    <source>
        <dbReference type="ARBA" id="ARBA00022782"/>
    </source>
</evidence>
<dbReference type="InterPro" id="IPR001839">
    <property type="entry name" value="TGF-b_C"/>
</dbReference>
<proteinExistence type="inferred from homology"/>
<dbReference type="SUPFAM" id="SSF57501">
    <property type="entry name" value="Cystine-knot cytokines"/>
    <property type="match status" value="1"/>
</dbReference>
<dbReference type="GO" id="GO:0051240">
    <property type="term" value="P:positive regulation of multicellular organismal process"/>
    <property type="evidence" value="ECO:0007669"/>
    <property type="project" value="UniProtKB-ARBA"/>
</dbReference>
<dbReference type="Gene3D" id="2.60.120.970">
    <property type="match status" value="1"/>
</dbReference>
<keyword evidence="5" id="KW-0732">Signal</keyword>